<dbReference type="Proteomes" id="UP000002524">
    <property type="component" value="Chromosome 2"/>
</dbReference>
<evidence type="ECO:0000313" key="3">
    <source>
        <dbReference type="Proteomes" id="UP000002524"/>
    </source>
</evidence>
<feature type="compositionally biased region" description="Basic and acidic residues" evidence="1">
    <location>
        <begin position="1"/>
        <end position="23"/>
    </location>
</feature>
<accession>Q9RZC8</accession>
<reference evidence="2 3" key="1">
    <citation type="journal article" date="1999" name="Science">
        <title>Genome sequence of the radioresistant bacterium Deinococcus radiodurans R1.</title>
        <authorList>
            <person name="White O."/>
            <person name="Eisen J.A."/>
            <person name="Heidelberg J.F."/>
            <person name="Hickey E.K."/>
            <person name="Peterson J.D."/>
            <person name="Dodson R.J."/>
            <person name="Haft D.H."/>
            <person name="Gwinn M.L."/>
            <person name="Nelson W.C."/>
            <person name="Richardson D.L."/>
            <person name="Moffat K.S."/>
            <person name="Qin H."/>
            <person name="Jiang L."/>
            <person name="Pamphile W."/>
            <person name="Crosby M."/>
            <person name="Shen M."/>
            <person name="Vamathevan J.J."/>
            <person name="Lam P."/>
            <person name="McDonald L."/>
            <person name="Utterback T."/>
            <person name="Zalewski C."/>
            <person name="Makarova K.S."/>
            <person name="Aravind L."/>
            <person name="Daly M.J."/>
            <person name="Minton K.W."/>
            <person name="Fleischmann R.D."/>
            <person name="Ketchum K.A."/>
            <person name="Nelson K.E."/>
            <person name="Salzberg S."/>
            <person name="Smith H.O."/>
            <person name="Venter J.C."/>
            <person name="Fraser C.M."/>
        </authorList>
    </citation>
    <scope>NUCLEOTIDE SEQUENCE [LARGE SCALE GENOMIC DNA]</scope>
    <source>
        <strain evidence="3">ATCC 13939 / DSM 20539 / JCM 16871 / LMG 4051 / NBRC 15346 / NCIMB 9279 / R1 / VKM B-1422</strain>
    </source>
</reference>
<dbReference type="EMBL" id="AE001825">
    <property type="protein sequence ID" value="AAF12374.1"/>
    <property type="molecule type" value="Genomic_DNA"/>
</dbReference>
<name>Q9RZC8_DEIRA</name>
<feature type="region of interest" description="Disordered" evidence="1">
    <location>
        <begin position="60"/>
        <end position="84"/>
    </location>
</feature>
<evidence type="ECO:0000313" key="2">
    <source>
        <dbReference type="EMBL" id="AAF12374.1"/>
    </source>
</evidence>
<proteinExistence type="predicted"/>
<dbReference type="PIR" id="D75595">
    <property type="entry name" value="D75595"/>
</dbReference>
<evidence type="ECO:0000256" key="1">
    <source>
        <dbReference type="SAM" id="MobiDB-lite"/>
    </source>
</evidence>
<dbReference type="InParanoid" id="Q9RZC8"/>
<dbReference type="PaxDb" id="243230-DR_A0026"/>
<sequence length="127" mass="13284">MARLPSERTRRAESRARPKDRAGRSGKAAAQEMEGSGEAYAVAHGLLAACGRWPQQMKNTCTGRGPAGRRSQRAVGEGTAAGPRPSWLAVGLAAAQHRFVPGFQCGKAGVVARKRPAQPPVHPHGGA</sequence>
<dbReference type="HOGENOM" id="CLU_1966941_0_0_0"/>
<gene>
    <name evidence="2" type="ordered locus">DR_A0026</name>
</gene>
<organism evidence="2 3">
    <name type="scientific">Deinococcus radiodurans (strain ATCC 13939 / DSM 20539 / JCM 16871 / CCUG 27074 / LMG 4051 / NBRC 15346 / NCIMB 9279 / VKM B-1422 / R1)</name>
    <dbReference type="NCBI Taxonomy" id="243230"/>
    <lineage>
        <taxon>Bacteria</taxon>
        <taxon>Thermotogati</taxon>
        <taxon>Deinococcota</taxon>
        <taxon>Deinococci</taxon>
        <taxon>Deinococcales</taxon>
        <taxon>Deinococcaceae</taxon>
        <taxon>Deinococcus</taxon>
    </lineage>
</organism>
<feature type="region of interest" description="Disordered" evidence="1">
    <location>
        <begin position="1"/>
        <end position="36"/>
    </location>
</feature>
<dbReference type="EnsemblBacteria" id="AAF12374">
    <property type="protein sequence ID" value="AAF12374"/>
    <property type="gene ID" value="DR_A0026"/>
</dbReference>
<dbReference type="AlphaFoldDB" id="Q9RZC8"/>
<dbReference type="STRING" id="243230.DR_A0026"/>
<protein>
    <submittedName>
        <fullName evidence="2">Uncharacterized protein</fullName>
    </submittedName>
</protein>
<dbReference type="KEGG" id="dra:DR_A0026"/>
<keyword evidence="3" id="KW-1185">Reference proteome</keyword>